<evidence type="ECO:0000313" key="2">
    <source>
        <dbReference type="EMBL" id="MDM3929235.1"/>
    </source>
</evidence>
<keyword evidence="3" id="KW-1185">Reference proteome</keyword>
<sequence>MAAVRPFRVVTHKNWLAAIFQPFGAVQDFGFDIDPGTALSTYWWAPGAWVARASKAGVDLPVLSCGPYWLDRLPMPYVGRVVRTVPLSALTNDSAGPVFLKLPEAKIDSCPARVYDTPRLADTWRQFGFPETTLVQQQSVVDFTTEARFFIADGALTTGRPYRHRDWTWGTGTTPDLSVEMRILEQLATAVLGDPEIARPPGFVLDVGLTSGGKALVIEANAAWSSNPYDADPAGVVAAIKASHDFHNLHSNWLWSHRTNPTWTTAAPLKVVAGPSITTALR</sequence>
<evidence type="ECO:0000313" key="3">
    <source>
        <dbReference type="Proteomes" id="UP001529272"/>
    </source>
</evidence>
<reference evidence="3" key="2">
    <citation type="submission" date="2023-06" db="EMBL/GenBank/DDBJ databases">
        <title>Itaconate inhibition of nontuberculous mycobacteria.</title>
        <authorList>
            <person name="Spilker T."/>
        </authorList>
    </citation>
    <scope>NUCLEOTIDE SEQUENCE [LARGE SCALE GENOMIC DNA]</scope>
    <source>
        <strain evidence="3">FLAC1071</strain>
    </source>
</reference>
<organism evidence="2 3">
    <name type="scientific">Mycobacterium intracellulare subsp. chimaera</name>
    <dbReference type="NCBI Taxonomy" id="222805"/>
    <lineage>
        <taxon>Bacteria</taxon>
        <taxon>Bacillati</taxon>
        <taxon>Actinomycetota</taxon>
        <taxon>Actinomycetes</taxon>
        <taxon>Mycobacteriales</taxon>
        <taxon>Mycobacteriaceae</taxon>
        <taxon>Mycobacterium</taxon>
        <taxon>Mycobacterium avium complex (MAC)</taxon>
    </lineage>
</organism>
<evidence type="ECO:0000259" key="1">
    <source>
        <dbReference type="Pfam" id="PF18299"/>
    </source>
</evidence>
<dbReference type="InterPro" id="IPR041261">
    <property type="entry name" value="R2K_2"/>
</dbReference>
<comment type="caution">
    <text evidence="2">The sequence shown here is derived from an EMBL/GenBank/DDBJ whole genome shotgun (WGS) entry which is preliminary data.</text>
</comment>
<dbReference type="EMBL" id="JASZZX010000033">
    <property type="protein sequence ID" value="MDM3929235.1"/>
    <property type="molecule type" value="Genomic_DNA"/>
</dbReference>
<name>A0ABT7P7T1_MYCIT</name>
<accession>A0ABT7P7T1</accession>
<proteinExistence type="predicted"/>
<dbReference type="Proteomes" id="UP001529272">
    <property type="component" value="Unassembled WGS sequence"/>
</dbReference>
<reference evidence="2 3" key="1">
    <citation type="submission" date="2023-06" db="EMBL/GenBank/DDBJ databases">
        <title>Itaconate inhibition of nontuberculous mycobacteria.</title>
        <authorList>
            <person name="Breen P."/>
            <person name="Zimbric M."/>
            <person name="Caverly L."/>
        </authorList>
    </citation>
    <scope>NUCLEOTIDE SEQUENCE [LARGE SCALE GENOMIC DNA]</scope>
    <source>
        <strain evidence="2 3">FLAC1071</strain>
    </source>
</reference>
<protein>
    <submittedName>
        <fullName evidence="2">ATP-grasp domain-containing protein</fullName>
    </submittedName>
</protein>
<dbReference type="Pfam" id="PF18299">
    <property type="entry name" value="R2K_2"/>
    <property type="match status" value="1"/>
</dbReference>
<gene>
    <name evidence="2" type="ORF">QRB35_24945</name>
</gene>
<feature type="domain" description="ATP-grasp" evidence="1">
    <location>
        <begin position="77"/>
        <end position="237"/>
    </location>
</feature>
<dbReference type="RefSeq" id="WP_083533519.1">
    <property type="nucleotide sequence ID" value="NZ_CP012886.2"/>
</dbReference>